<name>A0ACD3B5E3_9AGAR</name>
<dbReference type="EMBL" id="ML208281">
    <property type="protein sequence ID" value="TFK72856.1"/>
    <property type="molecule type" value="Genomic_DNA"/>
</dbReference>
<dbReference type="Proteomes" id="UP000308600">
    <property type="component" value="Unassembled WGS sequence"/>
</dbReference>
<evidence type="ECO:0000313" key="1">
    <source>
        <dbReference type="EMBL" id="TFK72856.1"/>
    </source>
</evidence>
<proteinExistence type="predicted"/>
<organism evidence="1 2">
    <name type="scientific">Pluteus cervinus</name>
    <dbReference type="NCBI Taxonomy" id="181527"/>
    <lineage>
        <taxon>Eukaryota</taxon>
        <taxon>Fungi</taxon>
        <taxon>Dikarya</taxon>
        <taxon>Basidiomycota</taxon>
        <taxon>Agaricomycotina</taxon>
        <taxon>Agaricomycetes</taxon>
        <taxon>Agaricomycetidae</taxon>
        <taxon>Agaricales</taxon>
        <taxon>Pluteineae</taxon>
        <taxon>Pluteaceae</taxon>
        <taxon>Pluteus</taxon>
    </lineage>
</organism>
<accession>A0ACD3B5E3</accession>
<sequence length="430" mass="45886">MSSKEKRQLRNKISARNFRVRRKEYISTLEGDIAERDRLLDAIRTELGESRNENQALRQEIATLKKVLLDGRGSGDAPMLNLPPPAPLPAQSAAATLAASNNANAANAAAAASNLLTANPHKDLPNSPRLNPRAFWGGVGMGMGMGGITPVHTALMPEVLLGNVRSNKVPFQENINPSLNLSDMFKQAQQQQQSGSNVAGFDGFADLNPFTMKTLDAYRMHLWGKMAAQQQAHQQQQRESASFAQANQLSGLASGLRPHFLLPSASTAGKLGLSSTAAVSSLLSGKHATSHYPTPPSSPRLGSTTPPTKVNLDKLQKEQQTAAFTALASQTLFKKLGSAFWDAFSGSSPSPSTSSPSLDTDKVRRVLEGKAVVRVVDIEPATPVPTAATLSSSSPLKTIVAPTPVKDHKSCCTELLEESMRSLTLGKKNP</sequence>
<protein>
    <submittedName>
        <fullName evidence="1">Uncharacterized protein</fullName>
    </submittedName>
</protein>
<gene>
    <name evidence="1" type="ORF">BDN72DRAFT_762703</name>
</gene>
<keyword evidence="2" id="KW-1185">Reference proteome</keyword>
<evidence type="ECO:0000313" key="2">
    <source>
        <dbReference type="Proteomes" id="UP000308600"/>
    </source>
</evidence>
<reference evidence="1 2" key="1">
    <citation type="journal article" date="2019" name="Nat. Ecol. Evol.">
        <title>Megaphylogeny resolves global patterns of mushroom evolution.</title>
        <authorList>
            <person name="Varga T."/>
            <person name="Krizsan K."/>
            <person name="Foldi C."/>
            <person name="Dima B."/>
            <person name="Sanchez-Garcia M."/>
            <person name="Sanchez-Ramirez S."/>
            <person name="Szollosi G.J."/>
            <person name="Szarkandi J.G."/>
            <person name="Papp V."/>
            <person name="Albert L."/>
            <person name="Andreopoulos W."/>
            <person name="Angelini C."/>
            <person name="Antonin V."/>
            <person name="Barry K.W."/>
            <person name="Bougher N.L."/>
            <person name="Buchanan P."/>
            <person name="Buyck B."/>
            <person name="Bense V."/>
            <person name="Catcheside P."/>
            <person name="Chovatia M."/>
            <person name="Cooper J."/>
            <person name="Damon W."/>
            <person name="Desjardin D."/>
            <person name="Finy P."/>
            <person name="Geml J."/>
            <person name="Haridas S."/>
            <person name="Hughes K."/>
            <person name="Justo A."/>
            <person name="Karasinski D."/>
            <person name="Kautmanova I."/>
            <person name="Kiss B."/>
            <person name="Kocsube S."/>
            <person name="Kotiranta H."/>
            <person name="LaButti K.M."/>
            <person name="Lechner B.E."/>
            <person name="Liimatainen K."/>
            <person name="Lipzen A."/>
            <person name="Lukacs Z."/>
            <person name="Mihaltcheva S."/>
            <person name="Morgado L.N."/>
            <person name="Niskanen T."/>
            <person name="Noordeloos M.E."/>
            <person name="Ohm R.A."/>
            <person name="Ortiz-Santana B."/>
            <person name="Ovrebo C."/>
            <person name="Racz N."/>
            <person name="Riley R."/>
            <person name="Savchenko A."/>
            <person name="Shiryaev A."/>
            <person name="Soop K."/>
            <person name="Spirin V."/>
            <person name="Szebenyi C."/>
            <person name="Tomsovsky M."/>
            <person name="Tulloss R.E."/>
            <person name="Uehling J."/>
            <person name="Grigoriev I.V."/>
            <person name="Vagvolgyi C."/>
            <person name="Papp T."/>
            <person name="Martin F.M."/>
            <person name="Miettinen O."/>
            <person name="Hibbett D.S."/>
            <person name="Nagy L.G."/>
        </authorList>
    </citation>
    <scope>NUCLEOTIDE SEQUENCE [LARGE SCALE GENOMIC DNA]</scope>
    <source>
        <strain evidence="1 2">NL-1719</strain>
    </source>
</reference>